<name>D7CNB9_SYNLT</name>
<reference evidence="2" key="1">
    <citation type="journal article" date="2010" name="Stand. Genomic Sci.">
        <title>Complete genome sequence of Syntrophothermus lipocalidus type strain (TGB-C1T).</title>
        <authorList>
            <consortium name="US DOE Joint Genome Institute (JGI-PGF)"/>
            <person name="Djao O."/>
            <person name="Zhang X."/>
            <person name="Lucas S."/>
            <person name="Lapidus A."/>
            <person name="Glavina Del Rio T."/>
            <person name="Nolan M."/>
            <person name="Tice H."/>
            <person name="Cheng J."/>
            <person name="Han C."/>
            <person name="Tapia R."/>
            <person name="Goodwin L."/>
            <person name="Pitluck S."/>
            <person name="Liolios K."/>
            <person name="Ivanova N."/>
            <person name="Mavromatis K."/>
            <person name="Mikhailova N."/>
            <person name="Ovchinnikova G."/>
            <person name="Pati A."/>
            <person name="Brambilla E."/>
            <person name="Chen A."/>
            <person name="Palaniappan K."/>
            <person name="Land M."/>
            <person name="Hauser L."/>
            <person name="Chang Y."/>
            <person name="Jeffries C."/>
            <person name="Rohde M."/>
            <person name="Sikorski J."/>
            <person name="Spring S."/>
            <person name="Goker M."/>
            <person name="Detter J."/>
            <person name="Woyke T."/>
            <person name="Bristow J."/>
            <person name="Eisen J."/>
            <person name="Markowitz V."/>
            <person name="Hugenholtz P."/>
            <person name="Kyrpides N."/>
            <person name="Klenk H."/>
        </authorList>
    </citation>
    <scope>NUCLEOTIDE SEQUENCE [LARGE SCALE GENOMIC DNA]</scope>
    <source>
        <strain evidence="2">DSM 12680 / TGB-C1</strain>
    </source>
</reference>
<dbReference type="eggNOG" id="COG0142">
    <property type="taxonomic scope" value="Bacteria"/>
</dbReference>
<gene>
    <name evidence="1" type="ordered locus">Slip_1441</name>
</gene>
<dbReference type="HOGENOM" id="CLU_1057404_0_0_9"/>
<evidence type="ECO:0008006" key="3">
    <source>
        <dbReference type="Google" id="ProtNLM"/>
    </source>
</evidence>
<keyword evidence="2" id="KW-1185">Reference proteome</keyword>
<dbReference type="SUPFAM" id="SSF48576">
    <property type="entry name" value="Terpenoid synthases"/>
    <property type="match status" value="1"/>
</dbReference>
<organism evidence="1 2">
    <name type="scientific">Syntrophothermus lipocalidus (strain DSM 12680 / TGB-C1)</name>
    <dbReference type="NCBI Taxonomy" id="643648"/>
    <lineage>
        <taxon>Bacteria</taxon>
        <taxon>Bacillati</taxon>
        <taxon>Bacillota</taxon>
        <taxon>Clostridia</taxon>
        <taxon>Eubacteriales</taxon>
        <taxon>Syntrophomonadaceae</taxon>
        <taxon>Syntrophothermus</taxon>
    </lineage>
</organism>
<accession>D7CNB9</accession>
<dbReference type="KEGG" id="slp:Slip_1441"/>
<dbReference type="Gene3D" id="1.10.600.10">
    <property type="entry name" value="Farnesyl Diphosphate Synthase"/>
    <property type="match status" value="1"/>
</dbReference>
<sequence length="263" mass="29999">MNLPVVAEVRDELAASNVLMDKNLGPWPLEVVCFFRDMENDLHWRMLPQVTALVYRGLKVGFRCTVYMVTIFRLAYLANHIHDMVGDDEEGQGYDGRLQFNILIGDYLFGRVLKLLSENDSQYLAHTFAEMIMEINEGRVIRKMKGGNKKDLEVIAKEKATLYKNAFLTASMVANLPAAEQLIYREVGNKLGLALGVEYEKLRHVSSLSYLEEARDLLLLTSDDFKDELRLIDRLVNEVWNYTWQLRAISKSDSGGGVPAQVF</sequence>
<reference evidence="1 2" key="2">
    <citation type="journal article" date="2010" name="Stand. Genomic Sci.">
        <title>Complete genome sequence of Syntrophothermus lipocalidus type strain (TGB-C1).</title>
        <authorList>
            <person name="Djao O.D."/>
            <person name="Zhang X."/>
            <person name="Lucas S."/>
            <person name="Lapidus A."/>
            <person name="Del Rio T.G."/>
            <person name="Nolan M."/>
            <person name="Tice H."/>
            <person name="Cheng J.F."/>
            <person name="Han C."/>
            <person name="Tapia R."/>
            <person name="Goodwin L."/>
            <person name="Pitluck S."/>
            <person name="Liolios K."/>
            <person name="Ivanova N."/>
            <person name="Mavromatis K."/>
            <person name="Mikhailova N."/>
            <person name="Ovchinnikova G."/>
            <person name="Pati A."/>
            <person name="Brambilla E."/>
            <person name="Chen A."/>
            <person name="Palaniappan K."/>
            <person name="Land M."/>
            <person name="Hauser L."/>
            <person name="Chang Y.J."/>
            <person name="Jeffries C.D."/>
            <person name="Rohde M."/>
            <person name="Sikorski J."/>
            <person name="Spring S."/>
            <person name="Goker M."/>
            <person name="Detter J.C."/>
            <person name="Woyke T."/>
            <person name="Bristow J."/>
            <person name="Eisen J.A."/>
            <person name="Markowitz V."/>
            <person name="Hugenholtz P."/>
            <person name="Kyrpides N.C."/>
            <person name="Klenk H.P."/>
        </authorList>
    </citation>
    <scope>NUCLEOTIDE SEQUENCE [LARGE SCALE GENOMIC DNA]</scope>
    <source>
        <strain evidence="2">DSM 12680 / TGB-C1</strain>
    </source>
</reference>
<dbReference type="OrthoDB" id="1795180at2"/>
<dbReference type="InterPro" id="IPR008949">
    <property type="entry name" value="Isoprenoid_synthase_dom_sf"/>
</dbReference>
<dbReference type="RefSeq" id="WP_013175606.1">
    <property type="nucleotide sequence ID" value="NC_014220.1"/>
</dbReference>
<evidence type="ECO:0000313" key="2">
    <source>
        <dbReference type="Proteomes" id="UP000000378"/>
    </source>
</evidence>
<dbReference type="AlphaFoldDB" id="D7CNB9"/>
<protein>
    <recommendedName>
        <fullName evidence="3">Polyprenyl synthetase</fullName>
    </recommendedName>
</protein>
<dbReference type="EMBL" id="CP002048">
    <property type="protein sequence ID" value="ADI02204.1"/>
    <property type="molecule type" value="Genomic_DNA"/>
</dbReference>
<dbReference type="STRING" id="643648.Slip_1441"/>
<dbReference type="Proteomes" id="UP000000378">
    <property type="component" value="Chromosome"/>
</dbReference>
<proteinExistence type="predicted"/>
<evidence type="ECO:0000313" key="1">
    <source>
        <dbReference type="EMBL" id="ADI02204.1"/>
    </source>
</evidence>